<name>A0A1J1HXM4_9DIPT</name>
<dbReference type="PROSITE" id="PS51257">
    <property type="entry name" value="PROKAR_LIPOPROTEIN"/>
    <property type="match status" value="1"/>
</dbReference>
<dbReference type="Proteomes" id="UP000183832">
    <property type="component" value="Unassembled WGS sequence"/>
</dbReference>
<feature type="chain" id="PRO_5012362505" evidence="1">
    <location>
        <begin position="21"/>
        <end position="436"/>
    </location>
</feature>
<evidence type="ECO:0000313" key="3">
    <source>
        <dbReference type="Proteomes" id="UP000183832"/>
    </source>
</evidence>
<dbReference type="EMBL" id="CVRI01000023">
    <property type="protein sequence ID" value="CRK92100.1"/>
    <property type="molecule type" value="Genomic_DNA"/>
</dbReference>
<dbReference type="GO" id="GO:0016020">
    <property type="term" value="C:membrane"/>
    <property type="evidence" value="ECO:0007669"/>
    <property type="project" value="TreeGrafter"/>
</dbReference>
<dbReference type="InterPro" id="IPR012464">
    <property type="entry name" value="DUF1676"/>
</dbReference>
<sequence length="436" mass="49354">MESNFRTLLVLLSLVALGSCELKKMEENSISFDSSLPPQIRNLNLLKKQTDGIKSPKNKETFSNDVEEFENVLLEYAGDILNRKNITIMPGVYIEKISANITNDKIEKKSFEENLISSVKDYTSTHTLRIDMARALSDTGRLFFFKGNYFKKNASFIYLGLKKFMWPLFIGMQVVKTVLLVLFLPSIIGSVGRIVGKGLPSLSGTFSQFSQQNANIETIDDLEFKDNSMNSDHEAEGTINSAYQYNIPNSKNNNFVSQMYDAAQTNNALSQLGMDRVMNVDNINKNNGFLSKRDDFKVFHDIPSSSLLLTNYDPFYSPLLSRLDAVFQQLGLDSGKDESCREKLVCLMYSNPAKYAPYSNLVSAQLSRELNELRKPTSDNPDILRFFRYMRSAKDGQDGIDCEIAYKDCLTFNDMSGPAMINTFNEINKLVQARKL</sequence>
<dbReference type="OrthoDB" id="6334967at2759"/>
<organism evidence="2 3">
    <name type="scientific">Clunio marinus</name>
    <dbReference type="NCBI Taxonomy" id="568069"/>
    <lineage>
        <taxon>Eukaryota</taxon>
        <taxon>Metazoa</taxon>
        <taxon>Ecdysozoa</taxon>
        <taxon>Arthropoda</taxon>
        <taxon>Hexapoda</taxon>
        <taxon>Insecta</taxon>
        <taxon>Pterygota</taxon>
        <taxon>Neoptera</taxon>
        <taxon>Endopterygota</taxon>
        <taxon>Diptera</taxon>
        <taxon>Nematocera</taxon>
        <taxon>Chironomoidea</taxon>
        <taxon>Chironomidae</taxon>
        <taxon>Clunio</taxon>
    </lineage>
</organism>
<evidence type="ECO:0000313" key="2">
    <source>
        <dbReference type="EMBL" id="CRK92100.1"/>
    </source>
</evidence>
<dbReference type="STRING" id="568069.A0A1J1HXM4"/>
<keyword evidence="1" id="KW-0732">Signal</keyword>
<dbReference type="PANTHER" id="PTHR21879:SF25">
    <property type="entry name" value="OSIRIS 24"/>
    <property type="match status" value="1"/>
</dbReference>
<reference evidence="2 3" key="1">
    <citation type="submission" date="2015-04" db="EMBL/GenBank/DDBJ databases">
        <authorList>
            <person name="Syromyatnikov M.Y."/>
            <person name="Popov V.N."/>
        </authorList>
    </citation>
    <scope>NUCLEOTIDE SEQUENCE [LARGE SCALE GENOMIC DNA]</scope>
</reference>
<dbReference type="AlphaFoldDB" id="A0A1J1HXM4"/>
<accession>A0A1J1HXM4</accession>
<keyword evidence="3" id="KW-1185">Reference proteome</keyword>
<feature type="signal peptide" evidence="1">
    <location>
        <begin position="1"/>
        <end position="20"/>
    </location>
</feature>
<protein>
    <submittedName>
        <fullName evidence="2">CLUMA_CG005660, isoform A</fullName>
    </submittedName>
</protein>
<evidence type="ECO:0000256" key="1">
    <source>
        <dbReference type="SAM" id="SignalP"/>
    </source>
</evidence>
<gene>
    <name evidence="2" type="ORF">CLUMA_CG005660</name>
</gene>
<proteinExistence type="predicted"/>
<dbReference type="PANTHER" id="PTHR21879">
    <property type="entry name" value="FI03362P-RELATED-RELATED"/>
    <property type="match status" value="1"/>
</dbReference>